<sequence>MSEHKFKYNLLTKVWSRVLTKSNDGDIPYQNELMLTPAPDLAGYPKTMKDIKKLNFVKYFHFTQPEEVLYRPTLPTHVIDSLKASVDEGMFDTLVNLNFDHRLIHINMPSGFIVEGKACVRFCRDLLEGPDRDY</sequence>
<dbReference type="EMBL" id="MZ501267">
    <property type="protein sequence ID" value="QZA70682.1"/>
    <property type="molecule type" value="Genomic_DNA"/>
</dbReference>
<reference evidence="1" key="1">
    <citation type="submission" date="2021-07" db="EMBL/GenBank/DDBJ databases">
        <authorList>
            <person name="Roth S.J."/>
            <person name="Krukonis G.P."/>
            <person name="Delesalle V.A."/>
        </authorList>
    </citation>
    <scope>NUCLEOTIDE SEQUENCE</scope>
</reference>
<evidence type="ECO:0000313" key="2">
    <source>
        <dbReference type="Proteomes" id="UP000827517"/>
    </source>
</evidence>
<dbReference type="Proteomes" id="UP000827517">
    <property type="component" value="Segment"/>
</dbReference>
<organism evidence="1 2">
    <name type="scientific">Erwinia phage AH04</name>
    <dbReference type="NCBI Taxonomy" id="2869569"/>
    <lineage>
        <taxon>Viruses</taxon>
        <taxon>Duplodnaviria</taxon>
        <taxon>Heunggongvirae</taxon>
        <taxon>Uroviricota</taxon>
        <taxon>Caudoviricetes</taxon>
        <taxon>Chimalliviridae</taxon>
        <taxon>Meadowvirus</taxon>
        <taxon>Meadowvirus AH04</taxon>
    </lineage>
</organism>
<evidence type="ECO:0000313" key="1">
    <source>
        <dbReference type="EMBL" id="QZA70682.1"/>
    </source>
</evidence>
<proteinExistence type="predicted"/>
<dbReference type="GeneID" id="77944087"/>
<keyword evidence="2" id="KW-1185">Reference proteome</keyword>
<dbReference type="KEGG" id="vg:77944087"/>
<gene>
    <name evidence="1" type="primary">207</name>
    <name evidence="1" type="ORF">AH04_207</name>
</gene>
<dbReference type="RefSeq" id="YP_010667961.1">
    <property type="nucleotide sequence ID" value="NC_070952.1"/>
</dbReference>
<accession>A0AAE8BUT2</accession>
<protein>
    <submittedName>
        <fullName evidence="1">Uncharacterized protein</fullName>
    </submittedName>
</protein>
<name>A0AAE8BUT2_9CAUD</name>